<accession>Q4T8I1</accession>
<evidence type="ECO:0000313" key="1">
    <source>
        <dbReference type="EMBL" id="CAF90801.1"/>
    </source>
</evidence>
<reference evidence="1" key="2">
    <citation type="submission" date="2004-02" db="EMBL/GenBank/DDBJ databases">
        <authorList>
            <consortium name="Genoscope"/>
            <consortium name="Whitehead Institute Centre for Genome Research"/>
        </authorList>
    </citation>
    <scope>NUCLEOTIDE SEQUENCE</scope>
</reference>
<protein>
    <submittedName>
        <fullName evidence="1">(spotted green pufferfish) hypothetical protein</fullName>
    </submittedName>
</protein>
<comment type="caution">
    <text evidence="1">The sequence shown here is derived from an EMBL/GenBank/DDBJ whole genome shotgun (WGS) entry which is preliminary data.</text>
</comment>
<dbReference type="KEGG" id="tng:GSTEN00005220G001"/>
<sequence>MRLHSENPAKEVFRLCYLNIFLFLLQELWKFRLDTRIWLQWDRRPEDTVAAAARCVSQCVSQTTQGRQRWKRLTFWSEAPVSAVPE</sequence>
<organism evidence="1">
    <name type="scientific">Tetraodon nigroviridis</name>
    <name type="common">Spotted green pufferfish</name>
    <name type="synonym">Chelonodon nigroviridis</name>
    <dbReference type="NCBI Taxonomy" id="99883"/>
    <lineage>
        <taxon>Eukaryota</taxon>
        <taxon>Metazoa</taxon>
        <taxon>Chordata</taxon>
        <taxon>Craniata</taxon>
        <taxon>Vertebrata</taxon>
        <taxon>Euteleostomi</taxon>
        <taxon>Actinopterygii</taxon>
        <taxon>Neopterygii</taxon>
        <taxon>Teleostei</taxon>
        <taxon>Neoteleostei</taxon>
        <taxon>Acanthomorphata</taxon>
        <taxon>Eupercaria</taxon>
        <taxon>Tetraodontiformes</taxon>
        <taxon>Tetradontoidea</taxon>
        <taxon>Tetraodontidae</taxon>
        <taxon>Tetraodon</taxon>
    </lineage>
</organism>
<name>Q4T8I1_TETNG</name>
<dbReference type="EMBL" id="CAAE01007786">
    <property type="protein sequence ID" value="CAF90801.1"/>
    <property type="molecule type" value="Genomic_DNA"/>
</dbReference>
<gene>
    <name evidence="1" type="ORF">GSTENG00005220001</name>
</gene>
<proteinExistence type="predicted"/>
<dbReference type="AlphaFoldDB" id="Q4T8I1"/>
<reference evidence="1" key="1">
    <citation type="journal article" date="2004" name="Nature">
        <title>Genome duplication in the teleost fish Tetraodon nigroviridis reveals the early vertebrate proto-karyotype.</title>
        <authorList>
            <person name="Jaillon O."/>
            <person name="Aury J.-M."/>
            <person name="Brunet F."/>
            <person name="Petit J.-L."/>
            <person name="Stange-Thomann N."/>
            <person name="Mauceli E."/>
            <person name="Bouneau L."/>
            <person name="Fischer C."/>
            <person name="Ozouf-Costaz C."/>
            <person name="Bernot A."/>
            <person name="Nicaud S."/>
            <person name="Jaffe D."/>
            <person name="Fisher S."/>
            <person name="Lutfalla G."/>
            <person name="Dossat C."/>
            <person name="Segurens B."/>
            <person name="Dasilva C."/>
            <person name="Salanoubat M."/>
            <person name="Levy M."/>
            <person name="Boudet N."/>
            <person name="Castellano S."/>
            <person name="Anthouard V."/>
            <person name="Jubin C."/>
            <person name="Castelli V."/>
            <person name="Katinka M."/>
            <person name="Vacherie B."/>
            <person name="Biemont C."/>
            <person name="Skalli Z."/>
            <person name="Cattolico L."/>
            <person name="Poulain J."/>
            <person name="De Berardinis V."/>
            <person name="Cruaud C."/>
            <person name="Duprat S."/>
            <person name="Brottier P."/>
            <person name="Coutanceau J.-P."/>
            <person name="Gouzy J."/>
            <person name="Parra G."/>
            <person name="Lardier G."/>
            <person name="Chapple C."/>
            <person name="McKernan K.J."/>
            <person name="McEwan P."/>
            <person name="Bosak S."/>
            <person name="Kellis M."/>
            <person name="Volff J.-N."/>
            <person name="Guigo R."/>
            <person name="Zody M.C."/>
            <person name="Mesirov J."/>
            <person name="Lindblad-Toh K."/>
            <person name="Birren B."/>
            <person name="Nusbaum C."/>
            <person name="Kahn D."/>
            <person name="Robinson-Rechavi M."/>
            <person name="Laudet V."/>
            <person name="Schachter V."/>
            <person name="Quetier F."/>
            <person name="Saurin W."/>
            <person name="Scarpelli C."/>
            <person name="Wincker P."/>
            <person name="Lander E.S."/>
            <person name="Weissenbach J."/>
            <person name="Roest Crollius H."/>
        </authorList>
    </citation>
    <scope>NUCLEOTIDE SEQUENCE [LARGE SCALE GENOMIC DNA]</scope>
</reference>